<accession>A0A914VDC2</accession>
<evidence type="ECO:0000256" key="2">
    <source>
        <dbReference type="ARBA" id="ARBA00023054"/>
    </source>
</evidence>
<keyword evidence="1" id="KW-0597">Phosphoprotein</keyword>
<sequence length="502" mass="56396">MKRNVVSGERVLGSVCWRRGGATERIHNIFLRFSLIMPMTLPEKRLRNRSLCTLYTPPPYPGYCALLGKLKPDEPYSEILHSATQFPCRRNAADRVSTGGYDEFNKQPTNFSLSVRPMFTITTPEEDDVVLRRKIGEPVQRQDNICNGKPKTTKPSKEAELAKTGSEDAPAKVSNRDRRRKNVSKTSSGYGSYSSESEPDTSDQLRTVAEHELWASFDAHAVIRRVSRADQLARRTAAQRDLEKSRRRSVPAYLRDAFSEEILRVLQNDGIMGPYHTDADTGEMTTNGSGGVNRPETVLELARKFSEASAAQDIERHRSERFKNSGKENSRPIAKSRSGPSTPVHHGLGGATLVGKPLGGIASLSSIHMAKTNVFKQMDAMNPSSARPPARSPSSIKEALLRWCQIKTKEYPVNLTNFSSSWADGMAFCALIHHFCPTAFDFASLDPRNRKRNFELAFRVAEDFDVAPLLEVEDMLLMGDKPDWKCVFTYVQTIYKRFRDQD</sequence>
<dbReference type="InterPro" id="IPR001715">
    <property type="entry name" value="CH_dom"/>
</dbReference>
<evidence type="ECO:0000259" key="5">
    <source>
        <dbReference type="PROSITE" id="PS50021"/>
    </source>
</evidence>
<feature type="compositionally biased region" description="Basic and acidic residues" evidence="4">
    <location>
        <begin position="313"/>
        <end position="330"/>
    </location>
</feature>
<dbReference type="AlphaFoldDB" id="A0A914VDC2"/>
<dbReference type="SUPFAM" id="SSF47576">
    <property type="entry name" value="Calponin-homology domain, CH-domain"/>
    <property type="match status" value="1"/>
</dbReference>
<keyword evidence="2" id="KW-0175">Coiled coil</keyword>
<dbReference type="Gene3D" id="1.10.418.10">
    <property type="entry name" value="Calponin-like domain"/>
    <property type="match status" value="1"/>
</dbReference>
<evidence type="ECO:0000313" key="7">
    <source>
        <dbReference type="WBParaSite" id="PSAMB.scaffold1853size27252.g15267.t1"/>
    </source>
</evidence>
<dbReference type="SMART" id="SM00033">
    <property type="entry name" value="CH"/>
    <property type="match status" value="1"/>
</dbReference>
<evidence type="ECO:0000256" key="3">
    <source>
        <dbReference type="ARBA" id="ARBA00061655"/>
    </source>
</evidence>
<keyword evidence="6" id="KW-1185">Reference proteome</keyword>
<dbReference type="InterPro" id="IPR050540">
    <property type="entry name" value="F-actin_Monoox_Mical"/>
</dbReference>
<name>A0A914VDC2_9BILA</name>
<dbReference type="Pfam" id="PF00307">
    <property type="entry name" value="CH"/>
    <property type="match status" value="1"/>
</dbReference>
<proteinExistence type="inferred from homology"/>
<dbReference type="PANTHER" id="PTHR23167">
    <property type="entry name" value="CALPONIN HOMOLOGY DOMAIN-CONTAINING PROTEIN DDB_G0272472-RELATED"/>
    <property type="match status" value="1"/>
</dbReference>
<evidence type="ECO:0000256" key="4">
    <source>
        <dbReference type="SAM" id="MobiDB-lite"/>
    </source>
</evidence>
<dbReference type="Proteomes" id="UP000887566">
    <property type="component" value="Unplaced"/>
</dbReference>
<dbReference type="PROSITE" id="PS50021">
    <property type="entry name" value="CH"/>
    <property type="match status" value="1"/>
</dbReference>
<feature type="compositionally biased region" description="Basic and acidic residues" evidence="4">
    <location>
        <begin position="155"/>
        <end position="176"/>
    </location>
</feature>
<dbReference type="InterPro" id="IPR036872">
    <property type="entry name" value="CH_dom_sf"/>
</dbReference>
<evidence type="ECO:0000256" key="1">
    <source>
        <dbReference type="ARBA" id="ARBA00022553"/>
    </source>
</evidence>
<dbReference type="PANTHER" id="PTHR23167:SF88">
    <property type="entry name" value="CALPONIN-HOMOLOGY (CH) DOMAIN-CONTAINING PROTEIN"/>
    <property type="match status" value="1"/>
</dbReference>
<reference evidence="7" key="1">
    <citation type="submission" date="2022-11" db="UniProtKB">
        <authorList>
            <consortium name="WormBaseParasite"/>
        </authorList>
    </citation>
    <scope>IDENTIFICATION</scope>
</reference>
<feature type="region of interest" description="Disordered" evidence="4">
    <location>
        <begin position="309"/>
        <end position="350"/>
    </location>
</feature>
<feature type="region of interest" description="Disordered" evidence="4">
    <location>
        <begin position="141"/>
        <end position="204"/>
    </location>
</feature>
<comment type="similarity">
    <text evidence="3">Belongs to the smoothelin family.</text>
</comment>
<dbReference type="FunFam" id="1.10.418.10:FF:000009">
    <property type="entry name" value="smoothelin isoform X2"/>
    <property type="match status" value="1"/>
</dbReference>
<organism evidence="6 7">
    <name type="scientific">Plectus sambesii</name>
    <dbReference type="NCBI Taxonomy" id="2011161"/>
    <lineage>
        <taxon>Eukaryota</taxon>
        <taxon>Metazoa</taxon>
        <taxon>Ecdysozoa</taxon>
        <taxon>Nematoda</taxon>
        <taxon>Chromadorea</taxon>
        <taxon>Plectida</taxon>
        <taxon>Plectina</taxon>
        <taxon>Plectoidea</taxon>
        <taxon>Plectidae</taxon>
        <taxon>Plectus</taxon>
    </lineage>
</organism>
<feature type="compositionally biased region" description="Low complexity" evidence="4">
    <location>
        <begin position="187"/>
        <end position="196"/>
    </location>
</feature>
<dbReference type="CDD" id="cd21200">
    <property type="entry name" value="CH_SMTN-like"/>
    <property type="match status" value="1"/>
</dbReference>
<dbReference type="WBParaSite" id="PSAMB.scaffold1853size27252.g15267.t1">
    <property type="protein sequence ID" value="PSAMB.scaffold1853size27252.g15267.t1"/>
    <property type="gene ID" value="PSAMB.scaffold1853size27252.g15267"/>
</dbReference>
<protein>
    <submittedName>
        <fullName evidence="7">Calponin-homology (CH) domain-containing protein</fullName>
    </submittedName>
</protein>
<evidence type="ECO:0000313" key="6">
    <source>
        <dbReference type="Proteomes" id="UP000887566"/>
    </source>
</evidence>
<feature type="domain" description="Calponin-homology (CH)" evidence="5">
    <location>
        <begin position="394"/>
        <end position="499"/>
    </location>
</feature>